<evidence type="ECO:0000256" key="2">
    <source>
        <dbReference type="ARBA" id="ARBA00009174"/>
    </source>
</evidence>
<evidence type="ECO:0000256" key="9">
    <source>
        <dbReference type="HAMAP-Rule" id="MF_00406"/>
    </source>
</evidence>
<comment type="function">
    <text evidence="8 9">Involved in unsaturated fatty acids biosynthesis. Catalyzes the dehydration of short chain beta-hydroxyacyl-ACPs and long chain saturated and unsaturated beta-hydroxyacyl-ACPs.</text>
</comment>
<protein>
    <recommendedName>
        <fullName evidence="9">3-hydroxyacyl-[acyl-carrier-protein] dehydratase FabZ</fullName>
        <ecNumber evidence="9">4.2.1.59</ecNumber>
    </recommendedName>
    <alternativeName>
        <fullName evidence="9">(3R)-hydroxymyristoyl-[acyl-carrier-protein] dehydratase</fullName>
        <shortName evidence="9">(3R)-hydroxymyristoyl-ACP dehydrase</shortName>
    </alternativeName>
    <alternativeName>
        <fullName evidence="9">Beta-hydroxyacyl-ACP dehydratase</fullName>
    </alternativeName>
</protein>
<dbReference type="RefSeq" id="WP_379897628.1">
    <property type="nucleotide sequence ID" value="NZ_JBHRTR010000005.1"/>
</dbReference>
<dbReference type="PANTHER" id="PTHR30272">
    <property type="entry name" value="3-HYDROXYACYL-[ACYL-CARRIER-PROTEIN] DEHYDRATASE"/>
    <property type="match status" value="1"/>
</dbReference>
<comment type="catalytic activity">
    <reaction evidence="9">
        <text>a (3R)-hydroxyacyl-[ACP] = a (2E)-enoyl-[ACP] + H2O</text>
        <dbReference type="Rhea" id="RHEA:13097"/>
        <dbReference type="Rhea" id="RHEA-COMP:9925"/>
        <dbReference type="Rhea" id="RHEA-COMP:9945"/>
        <dbReference type="ChEBI" id="CHEBI:15377"/>
        <dbReference type="ChEBI" id="CHEBI:78784"/>
        <dbReference type="ChEBI" id="CHEBI:78827"/>
        <dbReference type="EC" id="4.2.1.59"/>
    </reaction>
</comment>
<evidence type="ECO:0000313" key="11">
    <source>
        <dbReference type="Proteomes" id="UP001595528"/>
    </source>
</evidence>
<sequence>MNDASDSKDDGRDRVADAAASEVGAADIHRIMEMLPHRFPMLLVDKVVDIRRDVSAVGIKNVTANEPYFQGHFPQRPVMPGVLIIESMAQTAAVLVVETLGPDSEGKLVYFMTIDQARFRRPVIPGDQMFLHVEKVRNRGPVWKFAAKAKVGDTLVAEAEYAAMILDK</sequence>
<keyword evidence="3 9" id="KW-0963">Cytoplasm</keyword>
<dbReference type="GO" id="GO:0019171">
    <property type="term" value="F:(3R)-hydroxyacyl-[acyl-carrier-protein] dehydratase activity"/>
    <property type="evidence" value="ECO:0007669"/>
    <property type="project" value="UniProtKB-EC"/>
</dbReference>
<dbReference type="SUPFAM" id="SSF54637">
    <property type="entry name" value="Thioesterase/thiol ester dehydrase-isomerase"/>
    <property type="match status" value="1"/>
</dbReference>
<evidence type="ECO:0000256" key="3">
    <source>
        <dbReference type="ARBA" id="ARBA00022490"/>
    </source>
</evidence>
<dbReference type="EC" id="4.2.1.59" evidence="9"/>
<evidence type="ECO:0000256" key="5">
    <source>
        <dbReference type="ARBA" id="ARBA00022556"/>
    </source>
</evidence>
<name>A0ABV7KU42_9PROT</name>
<comment type="caution">
    <text evidence="10">The sequence shown here is derived from an EMBL/GenBank/DDBJ whole genome shotgun (WGS) entry which is preliminary data.</text>
</comment>
<dbReference type="InterPro" id="IPR010084">
    <property type="entry name" value="FabZ"/>
</dbReference>
<evidence type="ECO:0000256" key="7">
    <source>
        <dbReference type="ARBA" id="ARBA00023239"/>
    </source>
</evidence>
<evidence type="ECO:0000256" key="4">
    <source>
        <dbReference type="ARBA" id="ARBA00022516"/>
    </source>
</evidence>
<dbReference type="NCBIfam" id="NF000582">
    <property type="entry name" value="PRK00006.1"/>
    <property type="match status" value="1"/>
</dbReference>
<keyword evidence="11" id="KW-1185">Reference proteome</keyword>
<keyword evidence="6 9" id="KW-0443">Lipid metabolism</keyword>
<organism evidence="10 11">
    <name type="scientific">Marinibaculum pumilum</name>
    <dbReference type="NCBI Taxonomy" id="1766165"/>
    <lineage>
        <taxon>Bacteria</taxon>
        <taxon>Pseudomonadati</taxon>
        <taxon>Pseudomonadota</taxon>
        <taxon>Alphaproteobacteria</taxon>
        <taxon>Rhodospirillales</taxon>
        <taxon>Rhodospirillaceae</taxon>
        <taxon>Marinibaculum</taxon>
    </lineage>
</organism>
<dbReference type="HAMAP" id="MF_00406">
    <property type="entry name" value="FabZ"/>
    <property type="match status" value="1"/>
</dbReference>
<reference evidence="11" key="1">
    <citation type="journal article" date="2019" name="Int. J. Syst. Evol. Microbiol.">
        <title>The Global Catalogue of Microorganisms (GCM) 10K type strain sequencing project: providing services to taxonomists for standard genome sequencing and annotation.</title>
        <authorList>
            <consortium name="The Broad Institute Genomics Platform"/>
            <consortium name="The Broad Institute Genome Sequencing Center for Infectious Disease"/>
            <person name="Wu L."/>
            <person name="Ma J."/>
        </authorList>
    </citation>
    <scope>NUCLEOTIDE SEQUENCE [LARGE SCALE GENOMIC DNA]</scope>
    <source>
        <strain evidence="11">KCTC 42964</strain>
    </source>
</reference>
<accession>A0ABV7KU42</accession>
<comment type="similarity">
    <text evidence="2 9">Belongs to the thioester dehydratase family. FabZ subfamily.</text>
</comment>
<gene>
    <name evidence="9 10" type="primary">fabZ</name>
    <name evidence="10" type="ORF">ACFOGJ_01510</name>
</gene>
<proteinExistence type="inferred from homology"/>
<evidence type="ECO:0000256" key="6">
    <source>
        <dbReference type="ARBA" id="ARBA00023098"/>
    </source>
</evidence>
<evidence type="ECO:0000256" key="8">
    <source>
        <dbReference type="ARBA" id="ARBA00025049"/>
    </source>
</evidence>
<dbReference type="Proteomes" id="UP001595528">
    <property type="component" value="Unassembled WGS sequence"/>
</dbReference>
<dbReference type="Gene3D" id="3.10.129.10">
    <property type="entry name" value="Hotdog Thioesterase"/>
    <property type="match status" value="1"/>
</dbReference>
<dbReference type="PANTHER" id="PTHR30272:SF1">
    <property type="entry name" value="3-HYDROXYACYL-[ACYL-CARRIER-PROTEIN] DEHYDRATASE"/>
    <property type="match status" value="1"/>
</dbReference>
<keyword evidence="4 9" id="KW-0444">Lipid biosynthesis</keyword>
<dbReference type="NCBIfam" id="TIGR01750">
    <property type="entry name" value="fabZ"/>
    <property type="match status" value="1"/>
</dbReference>
<keyword evidence="5 9" id="KW-0441">Lipid A biosynthesis</keyword>
<keyword evidence="7 9" id="KW-0456">Lyase</keyword>
<comment type="subcellular location">
    <subcellularLocation>
        <location evidence="1 9">Cytoplasm</location>
    </subcellularLocation>
</comment>
<evidence type="ECO:0000313" key="10">
    <source>
        <dbReference type="EMBL" id="MFC3225888.1"/>
    </source>
</evidence>
<dbReference type="InterPro" id="IPR029069">
    <property type="entry name" value="HotDog_dom_sf"/>
</dbReference>
<dbReference type="InterPro" id="IPR013114">
    <property type="entry name" value="FabA_FabZ"/>
</dbReference>
<dbReference type="CDD" id="cd01288">
    <property type="entry name" value="FabZ"/>
    <property type="match status" value="1"/>
</dbReference>
<evidence type="ECO:0000256" key="1">
    <source>
        <dbReference type="ARBA" id="ARBA00004496"/>
    </source>
</evidence>
<feature type="active site" evidence="9">
    <location>
        <position position="72"/>
    </location>
</feature>
<dbReference type="Pfam" id="PF07977">
    <property type="entry name" value="FabA"/>
    <property type="match status" value="1"/>
</dbReference>
<dbReference type="EMBL" id="JBHRTR010000005">
    <property type="protein sequence ID" value="MFC3225888.1"/>
    <property type="molecule type" value="Genomic_DNA"/>
</dbReference>